<evidence type="ECO:0000256" key="1">
    <source>
        <dbReference type="SAM" id="MobiDB-lite"/>
    </source>
</evidence>
<sequence length="223" mass="24750">MNSEIGVGKRSSVEIRFESGTRIVCGVKIATSLNHDQVRAKAGPESGSRHYKNLVVKEMRAVCLRGRAGAGGGGTILRPRSFILLRVYALGSTGNYASLRTETKRSAPLCAASRRGGRPRSARRRALIILALDVASRLRVRFYDFYRSSWRDERGGRPRRVGSTGLRGRERSARVAGRERSHSVDSLAIGFKGKFVENSFVSTRDCDRPRTPAANEQNYYGFR</sequence>
<evidence type="ECO:0000313" key="3">
    <source>
        <dbReference type="Proteomes" id="UP000299102"/>
    </source>
</evidence>
<evidence type="ECO:0000313" key="2">
    <source>
        <dbReference type="EMBL" id="GBP30229.1"/>
    </source>
</evidence>
<dbReference type="AlphaFoldDB" id="A0A4C1UVA7"/>
<feature type="region of interest" description="Disordered" evidence="1">
    <location>
        <begin position="153"/>
        <end position="179"/>
    </location>
</feature>
<proteinExistence type="predicted"/>
<reference evidence="2 3" key="1">
    <citation type="journal article" date="2019" name="Commun. Biol.">
        <title>The bagworm genome reveals a unique fibroin gene that provides high tensile strength.</title>
        <authorList>
            <person name="Kono N."/>
            <person name="Nakamura H."/>
            <person name="Ohtoshi R."/>
            <person name="Tomita M."/>
            <person name="Numata K."/>
            <person name="Arakawa K."/>
        </authorList>
    </citation>
    <scope>NUCLEOTIDE SEQUENCE [LARGE SCALE GENOMIC DNA]</scope>
</reference>
<gene>
    <name evidence="2" type="ORF">EVAR_94538_1</name>
</gene>
<comment type="caution">
    <text evidence="2">The sequence shown here is derived from an EMBL/GenBank/DDBJ whole genome shotgun (WGS) entry which is preliminary data.</text>
</comment>
<name>A0A4C1UVA7_EUMVA</name>
<keyword evidence="3" id="KW-1185">Reference proteome</keyword>
<accession>A0A4C1UVA7</accession>
<feature type="compositionally biased region" description="Basic and acidic residues" evidence="1">
    <location>
        <begin position="167"/>
        <end position="179"/>
    </location>
</feature>
<dbReference type="Proteomes" id="UP000299102">
    <property type="component" value="Unassembled WGS sequence"/>
</dbReference>
<dbReference type="EMBL" id="BGZK01000230">
    <property type="protein sequence ID" value="GBP30229.1"/>
    <property type="molecule type" value="Genomic_DNA"/>
</dbReference>
<organism evidence="2 3">
    <name type="scientific">Eumeta variegata</name>
    <name type="common">Bagworm moth</name>
    <name type="synonym">Eumeta japonica</name>
    <dbReference type="NCBI Taxonomy" id="151549"/>
    <lineage>
        <taxon>Eukaryota</taxon>
        <taxon>Metazoa</taxon>
        <taxon>Ecdysozoa</taxon>
        <taxon>Arthropoda</taxon>
        <taxon>Hexapoda</taxon>
        <taxon>Insecta</taxon>
        <taxon>Pterygota</taxon>
        <taxon>Neoptera</taxon>
        <taxon>Endopterygota</taxon>
        <taxon>Lepidoptera</taxon>
        <taxon>Glossata</taxon>
        <taxon>Ditrysia</taxon>
        <taxon>Tineoidea</taxon>
        <taxon>Psychidae</taxon>
        <taxon>Oiketicinae</taxon>
        <taxon>Eumeta</taxon>
    </lineage>
</organism>
<protein>
    <submittedName>
        <fullName evidence="2">Uncharacterized protein</fullName>
    </submittedName>
</protein>